<feature type="region of interest" description="Disordered" evidence="9">
    <location>
        <begin position="162"/>
        <end position="183"/>
    </location>
</feature>
<dbReference type="NCBIfam" id="TIGR00820">
    <property type="entry name" value="zip"/>
    <property type="match status" value="1"/>
</dbReference>
<dbReference type="GO" id="GO:0005886">
    <property type="term" value="C:plasma membrane"/>
    <property type="evidence" value="ECO:0007669"/>
    <property type="project" value="TreeGrafter"/>
</dbReference>
<dbReference type="PANTHER" id="PTHR11040">
    <property type="entry name" value="ZINC/IRON TRANSPORTER"/>
    <property type="match status" value="1"/>
</dbReference>
<dbReference type="Pfam" id="PF02535">
    <property type="entry name" value="Zip"/>
    <property type="match status" value="1"/>
</dbReference>
<keyword evidence="3 8" id="KW-0813">Transport</keyword>
<feature type="region of interest" description="Disordered" evidence="9">
    <location>
        <begin position="205"/>
        <end position="224"/>
    </location>
</feature>
<comment type="similarity">
    <text evidence="2 8">Belongs to the ZIP transporter (TC 2.A.5) family.</text>
</comment>
<dbReference type="GO" id="GO:0071578">
    <property type="term" value="P:zinc ion import across plasma membrane"/>
    <property type="evidence" value="ECO:0007669"/>
    <property type="project" value="TreeGrafter"/>
</dbReference>
<evidence type="ECO:0000256" key="4">
    <source>
        <dbReference type="ARBA" id="ARBA00022692"/>
    </source>
</evidence>
<keyword evidence="7 8" id="KW-0472">Membrane</keyword>
<evidence type="ECO:0000256" key="3">
    <source>
        <dbReference type="ARBA" id="ARBA00022448"/>
    </source>
</evidence>
<name>A0AA40C2I4_9PEZI</name>
<keyword evidence="11" id="KW-1185">Reference proteome</keyword>
<feature type="compositionally biased region" description="Polar residues" evidence="9">
    <location>
        <begin position="205"/>
        <end position="222"/>
    </location>
</feature>
<comment type="caution">
    <text evidence="8">Lacks conserved residue(s) required for the propagation of feature annotation.</text>
</comment>
<dbReference type="InterPro" id="IPR003689">
    <property type="entry name" value="ZIP"/>
</dbReference>
<keyword evidence="4 8" id="KW-0812">Transmembrane</keyword>
<dbReference type="AlphaFoldDB" id="A0AA40C2I4"/>
<feature type="compositionally biased region" description="Polar residues" evidence="9">
    <location>
        <begin position="167"/>
        <end position="183"/>
    </location>
</feature>
<evidence type="ECO:0000256" key="2">
    <source>
        <dbReference type="ARBA" id="ARBA00006939"/>
    </source>
</evidence>
<dbReference type="Proteomes" id="UP001174934">
    <property type="component" value="Unassembled WGS sequence"/>
</dbReference>
<protein>
    <submittedName>
        <fullName evidence="10">Zinc/iron permease</fullName>
    </submittedName>
</protein>
<keyword evidence="5 8" id="KW-1133">Transmembrane helix</keyword>
<comment type="caution">
    <text evidence="10">The sequence shown here is derived from an EMBL/GenBank/DDBJ whole genome shotgun (WGS) entry which is preliminary data.</text>
</comment>
<sequence length="411" mass="44682">MSDVSDPAAAAEFNPSNVDLTTADPRDIICFLNQGDNDYDGRIGLRISALFVILVTSTLATLFPVMVTRIRALRVPLYVYLFARYFGAGVIIATAFIHLLDPAYDEIGPATCVGMTGGWAEYSWPPAIAMTSVMLIFLLDFGAEYYVEQKYGFAHEHAHPNVEGSVTAPTNPSGKDQNPVQRSMSHVSHHSHQFLHSADQGDGQVQQRSTVAANSASVSKGTVDTDKETKELDIETLPGTGSLAATERLFREQIAAFLILEFGVIFHSVIIGLNLGVVGEEFSTLYPVIVFHQAFEGLGIGARLSAIPFPKRLSWMPWAFCATYGLTTPISIAIGLGLATQYNSASFTASVVSGVLDSISAGILLYTGLVELLARDFLFNPQRTRDRARIIFMLFCLFLGVIIMALLGKWA</sequence>
<dbReference type="GO" id="GO:0000006">
    <property type="term" value="F:high-affinity zinc transmembrane transporter activity"/>
    <property type="evidence" value="ECO:0007669"/>
    <property type="project" value="TreeGrafter"/>
</dbReference>
<dbReference type="PANTHER" id="PTHR11040:SF32">
    <property type="entry name" value="ZINC-REGULATED TRANSPORTER 1"/>
    <property type="match status" value="1"/>
</dbReference>
<feature type="transmembrane region" description="Helical" evidence="8">
    <location>
        <begin position="390"/>
        <end position="408"/>
    </location>
</feature>
<evidence type="ECO:0000256" key="7">
    <source>
        <dbReference type="ARBA" id="ARBA00023136"/>
    </source>
</evidence>
<evidence type="ECO:0000256" key="5">
    <source>
        <dbReference type="ARBA" id="ARBA00022989"/>
    </source>
</evidence>
<gene>
    <name evidence="10" type="ORF">B0T17DRAFT_591688</name>
</gene>
<feature type="transmembrane region" description="Helical" evidence="8">
    <location>
        <begin position="254"/>
        <end position="273"/>
    </location>
</feature>
<organism evidence="10 11">
    <name type="scientific">Bombardia bombarda</name>
    <dbReference type="NCBI Taxonomy" id="252184"/>
    <lineage>
        <taxon>Eukaryota</taxon>
        <taxon>Fungi</taxon>
        <taxon>Dikarya</taxon>
        <taxon>Ascomycota</taxon>
        <taxon>Pezizomycotina</taxon>
        <taxon>Sordariomycetes</taxon>
        <taxon>Sordariomycetidae</taxon>
        <taxon>Sordariales</taxon>
        <taxon>Lasiosphaeriaceae</taxon>
        <taxon>Bombardia</taxon>
    </lineage>
</organism>
<feature type="transmembrane region" description="Helical" evidence="8">
    <location>
        <begin position="127"/>
        <end position="147"/>
    </location>
</feature>
<reference evidence="10" key="1">
    <citation type="submission" date="2023-06" db="EMBL/GenBank/DDBJ databases">
        <title>Genome-scale phylogeny and comparative genomics of the fungal order Sordariales.</title>
        <authorList>
            <consortium name="Lawrence Berkeley National Laboratory"/>
            <person name="Hensen N."/>
            <person name="Bonometti L."/>
            <person name="Westerberg I."/>
            <person name="Brannstrom I.O."/>
            <person name="Guillou S."/>
            <person name="Cros-Aarteil S."/>
            <person name="Calhoun S."/>
            <person name="Haridas S."/>
            <person name="Kuo A."/>
            <person name="Mondo S."/>
            <person name="Pangilinan J."/>
            <person name="Riley R."/>
            <person name="LaButti K."/>
            <person name="Andreopoulos B."/>
            <person name="Lipzen A."/>
            <person name="Chen C."/>
            <person name="Yanf M."/>
            <person name="Daum C."/>
            <person name="Ng V."/>
            <person name="Clum A."/>
            <person name="Steindorff A."/>
            <person name="Ohm R."/>
            <person name="Martin F."/>
            <person name="Silar P."/>
            <person name="Natvig D."/>
            <person name="Lalanne C."/>
            <person name="Gautier V."/>
            <person name="Ament-velasquez S.L."/>
            <person name="Kruys A."/>
            <person name="Hutchinson M.I."/>
            <person name="Powell A.J."/>
            <person name="Barry K."/>
            <person name="Miller A.N."/>
            <person name="Grigoriev I.V."/>
            <person name="Debuchy R."/>
            <person name="Gladieux P."/>
            <person name="Thoren M.H."/>
            <person name="Johannesson H."/>
        </authorList>
    </citation>
    <scope>NUCLEOTIDE SEQUENCE</scope>
    <source>
        <strain evidence="10">SMH3391-2</strain>
    </source>
</reference>
<keyword evidence="6 8" id="KW-0406">Ion transport</keyword>
<feature type="transmembrane region" description="Helical" evidence="8">
    <location>
        <begin position="359"/>
        <end position="378"/>
    </location>
</feature>
<evidence type="ECO:0000256" key="8">
    <source>
        <dbReference type="RuleBase" id="RU362088"/>
    </source>
</evidence>
<evidence type="ECO:0000313" key="10">
    <source>
        <dbReference type="EMBL" id="KAK0621983.1"/>
    </source>
</evidence>
<evidence type="ECO:0000256" key="9">
    <source>
        <dbReference type="SAM" id="MobiDB-lite"/>
    </source>
</evidence>
<evidence type="ECO:0000256" key="1">
    <source>
        <dbReference type="ARBA" id="ARBA00004141"/>
    </source>
</evidence>
<feature type="transmembrane region" description="Helical" evidence="8">
    <location>
        <begin position="43"/>
        <end position="65"/>
    </location>
</feature>
<feature type="transmembrane region" description="Helical" evidence="8">
    <location>
        <begin position="318"/>
        <end position="339"/>
    </location>
</feature>
<evidence type="ECO:0000313" key="11">
    <source>
        <dbReference type="Proteomes" id="UP001174934"/>
    </source>
</evidence>
<proteinExistence type="inferred from homology"/>
<accession>A0AA40C2I4</accession>
<comment type="subcellular location">
    <subcellularLocation>
        <location evidence="1 8">Membrane</location>
        <topology evidence="1 8">Multi-pass membrane protein</topology>
    </subcellularLocation>
</comment>
<dbReference type="EMBL" id="JAULSR010000004">
    <property type="protein sequence ID" value="KAK0621983.1"/>
    <property type="molecule type" value="Genomic_DNA"/>
</dbReference>
<evidence type="ECO:0000256" key="6">
    <source>
        <dbReference type="ARBA" id="ARBA00023065"/>
    </source>
</evidence>
<feature type="transmembrane region" description="Helical" evidence="8">
    <location>
        <begin position="77"/>
        <end position="100"/>
    </location>
</feature>
<dbReference type="InterPro" id="IPR004698">
    <property type="entry name" value="Zn/Fe_permease_fun/pln"/>
</dbReference>